<dbReference type="EMBL" id="AFNU02000005">
    <property type="protein sequence ID" value="ERJ12281.1"/>
    <property type="molecule type" value="Genomic_DNA"/>
</dbReference>
<keyword evidence="1" id="KW-0808">Transferase</keyword>
<dbReference type="OrthoDB" id="6710127at2"/>
<keyword evidence="1" id="KW-0489">Methyltransferase</keyword>
<dbReference type="InParanoid" id="F7PTW3"/>
<accession>F7PTW3</accession>
<dbReference type="AlphaFoldDB" id="F7PTW3"/>
<gene>
    <name evidence="1" type="ORF">HLPCO_001808</name>
</gene>
<proteinExistence type="predicted"/>
<keyword evidence="2" id="KW-1185">Reference proteome</keyword>
<organism evidence="1 2">
    <name type="scientific">Haloplasma contractile SSD-17B</name>
    <dbReference type="NCBI Taxonomy" id="1033810"/>
    <lineage>
        <taxon>Bacteria</taxon>
        <taxon>Bacillati</taxon>
        <taxon>Mycoplasmatota</taxon>
        <taxon>Mollicutes</taxon>
        <taxon>Haloplasmatales</taxon>
        <taxon>Haloplasmataceae</taxon>
        <taxon>Haloplasma</taxon>
    </lineage>
</organism>
<dbReference type="Proteomes" id="UP000005707">
    <property type="component" value="Unassembled WGS sequence"/>
</dbReference>
<reference evidence="1 2" key="2">
    <citation type="journal article" date="2013" name="PLoS ONE">
        <title>INDIGO - INtegrated Data Warehouse of MIcrobial GenOmes with Examples from the Red Sea Extremophiles.</title>
        <authorList>
            <person name="Alam I."/>
            <person name="Antunes A."/>
            <person name="Kamau A.A."/>
            <person name="Ba Alawi W."/>
            <person name="Kalkatawi M."/>
            <person name="Stingl U."/>
            <person name="Bajic V.B."/>
        </authorList>
    </citation>
    <scope>NUCLEOTIDE SEQUENCE [LARGE SCALE GENOMIC DNA]</scope>
    <source>
        <strain evidence="1 2">SSD-17B</strain>
    </source>
</reference>
<dbReference type="GO" id="GO:0008168">
    <property type="term" value="F:methyltransferase activity"/>
    <property type="evidence" value="ECO:0007669"/>
    <property type="project" value="UniProtKB-KW"/>
</dbReference>
<dbReference type="GO" id="GO:0032259">
    <property type="term" value="P:methylation"/>
    <property type="evidence" value="ECO:0007669"/>
    <property type="project" value="UniProtKB-KW"/>
</dbReference>
<name>F7PTW3_9MOLU</name>
<evidence type="ECO:0000313" key="2">
    <source>
        <dbReference type="Proteomes" id="UP000005707"/>
    </source>
</evidence>
<dbReference type="STRING" id="1033810.HLPCO_001808"/>
<reference evidence="1 2" key="1">
    <citation type="journal article" date="2011" name="J. Bacteriol.">
        <title>Genome sequence of Haloplasma contractile, an unusual contractile bacterium from a deep-sea anoxic brine lake.</title>
        <authorList>
            <person name="Antunes A."/>
            <person name="Alam I."/>
            <person name="El Dorry H."/>
            <person name="Siam R."/>
            <person name="Robertson A."/>
            <person name="Bajic V.B."/>
            <person name="Stingl U."/>
        </authorList>
    </citation>
    <scope>NUCLEOTIDE SEQUENCE [LARGE SCALE GENOMIC DNA]</scope>
    <source>
        <strain evidence="1 2">SSD-17B</strain>
    </source>
</reference>
<comment type="caution">
    <text evidence="1">The sequence shown here is derived from an EMBL/GenBank/DDBJ whole genome shotgun (WGS) entry which is preliminary data.</text>
</comment>
<protein>
    <submittedName>
        <fullName evidence="1">RNA methyltransferase protein</fullName>
    </submittedName>
</protein>
<dbReference type="RefSeq" id="WP_008825288.1">
    <property type="nucleotide sequence ID" value="NZ_AFNU02000005.1"/>
</dbReference>
<sequence length="71" mass="8541">MATYKQIRIYVKEQYDLTNKDYWIADMKEQCRLNPSKAPNCYDDNVRTNLCPERHKDKILKAFINLGMVRQ</sequence>
<evidence type="ECO:0000313" key="1">
    <source>
        <dbReference type="EMBL" id="ERJ12281.1"/>
    </source>
</evidence>